<protein>
    <submittedName>
        <fullName evidence="1">Uncharacterized protein</fullName>
    </submittedName>
</protein>
<dbReference type="AlphaFoldDB" id="A0A6J4IF34"/>
<dbReference type="EMBL" id="CADCSZ010000136">
    <property type="protein sequence ID" value="CAA9249032.1"/>
    <property type="molecule type" value="Genomic_DNA"/>
</dbReference>
<accession>A0A6J4IF34</accession>
<evidence type="ECO:0000313" key="1">
    <source>
        <dbReference type="EMBL" id="CAA9249032.1"/>
    </source>
</evidence>
<gene>
    <name evidence="1" type="ORF">AVDCRST_MAG76-2178</name>
</gene>
<name>A0A6J4IF34_9ACTN</name>
<dbReference type="Pfam" id="PF19686">
    <property type="entry name" value="DUF6188"/>
    <property type="match status" value="1"/>
</dbReference>
<reference evidence="1" key="1">
    <citation type="submission" date="2020-02" db="EMBL/GenBank/DDBJ databases">
        <authorList>
            <person name="Meier V. D."/>
        </authorList>
    </citation>
    <scope>NUCLEOTIDE SEQUENCE</scope>
    <source>
        <strain evidence="1">AVDCRST_MAG76</strain>
    </source>
</reference>
<sequence length="134" mass="14730">MGAKVVVEEDAGGWTLRFDEPLVTRLCVDYRFSLLLEGGVVIAIGEPFDLRDESGTTRVPPGDAVYEVARALPLFNQRVESVRSARSGELSIRFEGGAVIDVPVNEHYENWEIVLPWGEMWVGLPGGGVSHFEA</sequence>
<organism evidence="1">
    <name type="scientific">uncultured Acidimicrobiales bacterium</name>
    <dbReference type="NCBI Taxonomy" id="310071"/>
    <lineage>
        <taxon>Bacteria</taxon>
        <taxon>Bacillati</taxon>
        <taxon>Actinomycetota</taxon>
        <taxon>Acidimicrobiia</taxon>
        <taxon>Acidimicrobiales</taxon>
        <taxon>environmental samples</taxon>
    </lineage>
</organism>
<proteinExistence type="predicted"/>
<dbReference type="InterPro" id="IPR046179">
    <property type="entry name" value="DUF6188"/>
</dbReference>